<evidence type="ECO:0000256" key="10">
    <source>
        <dbReference type="ARBA" id="ARBA00023136"/>
    </source>
</evidence>
<dbReference type="GO" id="GO:0005634">
    <property type="term" value="C:nucleus"/>
    <property type="evidence" value="ECO:0007669"/>
    <property type="project" value="TreeGrafter"/>
</dbReference>
<evidence type="ECO:0000256" key="6">
    <source>
        <dbReference type="ARBA" id="ARBA00022968"/>
    </source>
</evidence>
<keyword evidence="14" id="KW-0539">Nucleus</keyword>
<proteinExistence type="inferred from homology"/>
<keyword evidence="9" id="KW-0238">DNA-binding</keyword>
<evidence type="ECO:0000256" key="2">
    <source>
        <dbReference type="ARBA" id="ARBA00009050"/>
    </source>
</evidence>
<evidence type="ECO:0000313" key="18">
    <source>
        <dbReference type="Proteomes" id="UP000504639"/>
    </source>
</evidence>
<evidence type="ECO:0000256" key="5">
    <source>
        <dbReference type="ARBA" id="ARBA00022824"/>
    </source>
</evidence>
<feature type="domain" description="BZIP" evidence="17">
    <location>
        <begin position="35"/>
        <end position="98"/>
    </location>
</feature>
<dbReference type="PANTHER" id="PTHR45996">
    <property type="entry name" value="AGAP001464-PB"/>
    <property type="match status" value="1"/>
</dbReference>
<evidence type="ECO:0000256" key="7">
    <source>
        <dbReference type="ARBA" id="ARBA00022989"/>
    </source>
</evidence>
<dbReference type="AlphaFoldDB" id="A0A6J3EE31"/>
<dbReference type="GO" id="GO:0000981">
    <property type="term" value="F:DNA-binding transcription factor activity, RNA polymerase II-specific"/>
    <property type="evidence" value="ECO:0007669"/>
    <property type="project" value="TreeGrafter"/>
</dbReference>
<organism evidence="18 19">
    <name type="scientific">Aythya fuligula</name>
    <name type="common">Tufted duck</name>
    <name type="synonym">Anas fuligula</name>
    <dbReference type="NCBI Taxonomy" id="219594"/>
    <lineage>
        <taxon>Eukaryota</taxon>
        <taxon>Metazoa</taxon>
        <taxon>Chordata</taxon>
        <taxon>Craniata</taxon>
        <taxon>Vertebrata</taxon>
        <taxon>Euteleostomi</taxon>
        <taxon>Archelosauria</taxon>
        <taxon>Archosauria</taxon>
        <taxon>Dinosauria</taxon>
        <taxon>Saurischia</taxon>
        <taxon>Theropoda</taxon>
        <taxon>Coelurosauria</taxon>
        <taxon>Aves</taxon>
        <taxon>Neognathae</taxon>
        <taxon>Galloanserae</taxon>
        <taxon>Anseriformes</taxon>
        <taxon>Anatidae</taxon>
        <taxon>Aythyinae</taxon>
        <taxon>Aythya</taxon>
    </lineage>
</organism>
<feature type="coiled-coil region" evidence="15">
    <location>
        <begin position="29"/>
        <end position="101"/>
    </location>
</feature>
<dbReference type="FunFam" id="1.20.5.170:FF:000042">
    <property type="entry name" value="Cyclic AMP-responsive element-binding protein 3-like protein 3"/>
    <property type="match status" value="1"/>
</dbReference>
<dbReference type="Gene3D" id="1.20.5.170">
    <property type="match status" value="1"/>
</dbReference>
<reference evidence="19" key="1">
    <citation type="submission" date="2025-08" db="UniProtKB">
        <authorList>
            <consortium name="RefSeq"/>
        </authorList>
    </citation>
    <scope>IDENTIFICATION</scope>
    <source>
        <tissue evidence="19">Lung</tissue>
    </source>
</reference>
<evidence type="ECO:0000256" key="9">
    <source>
        <dbReference type="ARBA" id="ARBA00023125"/>
    </source>
</evidence>
<dbReference type="CDD" id="cd14689">
    <property type="entry name" value="bZIP_CREB3"/>
    <property type="match status" value="1"/>
</dbReference>
<dbReference type="KEGG" id="aful:116499517"/>
<evidence type="ECO:0000256" key="16">
    <source>
        <dbReference type="SAM" id="MobiDB-lite"/>
    </source>
</evidence>
<keyword evidence="12" id="KW-0804">Transcription</keyword>
<dbReference type="RefSeq" id="XP_032060162.1">
    <property type="nucleotide sequence ID" value="XM_032204271.1"/>
</dbReference>
<feature type="non-terminal residue" evidence="19">
    <location>
        <position position="1"/>
    </location>
</feature>
<dbReference type="GeneID" id="116499517"/>
<dbReference type="GO" id="GO:0000978">
    <property type="term" value="F:RNA polymerase II cis-regulatory region sequence-specific DNA binding"/>
    <property type="evidence" value="ECO:0007669"/>
    <property type="project" value="TreeGrafter"/>
</dbReference>
<evidence type="ECO:0000256" key="1">
    <source>
        <dbReference type="ARBA" id="ARBA00004648"/>
    </source>
</evidence>
<dbReference type="Proteomes" id="UP000504639">
    <property type="component" value="Chromosome 28"/>
</dbReference>
<evidence type="ECO:0000256" key="15">
    <source>
        <dbReference type="SAM" id="Coils"/>
    </source>
</evidence>
<evidence type="ECO:0000256" key="11">
    <source>
        <dbReference type="ARBA" id="ARBA00023159"/>
    </source>
</evidence>
<dbReference type="SMART" id="SM00338">
    <property type="entry name" value="BRLZ"/>
    <property type="match status" value="1"/>
</dbReference>
<comment type="subcellular location">
    <subcellularLocation>
        <location evidence="1">Endoplasmic reticulum membrane</location>
        <topology evidence="1">Single-pass type II membrane protein</topology>
    </subcellularLocation>
</comment>
<dbReference type="PROSITE" id="PS50217">
    <property type="entry name" value="BZIP"/>
    <property type="match status" value="1"/>
</dbReference>
<dbReference type="InterPro" id="IPR051381">
    <property type="entry name" value="CREB_ATF_subfamily"/>
</dbReference>
<evidence type="ECO:0000259" key="17">
    <source>
        <dbReference type="PROSITE" id="PS50217"/>
    </source>
</evidence>
<keyword evidence="15" id="KW-0175">Coiled coil</keyword>
<keyword evidence="18" id="KW-1185">Reference proteome</keyword>
<dbReference type="InterPro" id="IPR046347">
    <property type="entry name" value="bZIP_sf"/>
</dbReference>
<dbReference type="GO" id="GO:0005789">
    <property type="term" value="C:endoplasmic reticulum membrane"/>
    <property type="evidence" value="ECO:0007669"/>
    <property type="project" value="UniProtKB-SubCell"/>
</dbReference>
<evidence type="ECO:0000256" key="14">
    <source>
        <dbReference type="ARBA" id="ARBA00023242"/>
    </source>
</evidence>
<keyword evidence="11" id="KW-0010">Activator</keyword>
<evidence type="ECO:0000256" key="12">
    <source>
        <dbReference type="ARBA" id="ARBA00023163"/>
    </source>
</evidence>
<dbReference type="InParanoid" id="A0A6J3EE31"/>
<dbReference type="CTD" id="148327"/>
<keyword evidence="4" id="KW-0812">Transmembrane</keyword>
<dbReference type="SUPFAM" id="SSF57959">
    <property type="entry name" value="Leucine zipper domain"/>
    <property type="match status" value="1"/>
</dbReference>
<evidence type="ECO:0000313" key="19">
    <source>
        <dbReference type="RefSeq" id="XP_032060162.1"/>
    </source>
</evidence>
<keyword evidence="7" id="KW-1133">Transmembrane helix</keyword>
<dbReference type="PANTHER" id="PTHR45996:SF2">
    <property type="entry name" value="CYCLIC AMP-RESPONSIVE ELEMENT-BINDING PROTEIN 3-LIKE PROTEIN 4"/>
    <property type="match status" value="1"/>
</dbReference>
<sequence>PPVLLLSEEEQRLLAQEGVTLPGSLPLSKQAEERVLKKVRRKIRNKQSAQDSRRRRKEYLDGLESRAASCSAQNQELHRKVRELEQRNGSLLSQLQALQALIKQTSNKAAQTSTCVLILLFSLVLIIFPSYSPFCWGRGGRQDPPQPTGVISRHILTQAEPPAPAGEAPGTWWQLEEPGVAAENGAKGGQEDGLPPPGREPGTNSSGRAPPGDLRAQPWPRDAAVAAKQAHGDEM</sequence>
<evidence type="ECO:0000256" key="13">
    <source>
        <dbReference type="ARBA" id="ARBA00023180"/>
    </source>
</evidence>
<dbReference type="Pfam" id="PF00170">
    <property type="entry name" value="bZIP_1"/>
    <property type="match status" value="1"/>
</dbReference>
<gene>
    <name evidence="19" type="primary">CREB3L4</name>
</gene>
<evidence type="ECO:0000256" key="8">
    <source>
        <dbReference type="ARBA" id="ARBA00023015"/>
    </source>
</evidence>
<keyword evidence="10" id="KW-0472">Membrane</keyword>
<feature type="region of interest" description="Disordered" evidence="16">
    <location>
        <begin position="160"/>
        <end position="235"/>
    </location>
</feature>
<protein>
    <recommendedName>
        <fullName evidence="3">Cyclic AMP-responsive element-binding protein 3-like protein 4</fullName>
    </recommendedName>
</protein>
<name>A0A6J3EE31_AYTFU</name>
<evidence type="ECO:0000256" key="3">
    <source>
        <dbReference type="ARBA" id="ARBA00013878"/>
    </source>
</evidence>
<keyword evidence="5" id="KW-0256">Endoplasmic reticulum</keyword>
<keyword evidence="6" id="KW-0735">Signal-anchor</keyword>
<accession>A0A6J3EE31</accession>
<keyword evidence="8" id="KW-0805">Transcription regulation</keyword>
<dbReference type="InterPro" id="IPR004827">
    <property type="entry name" value="bZIP"/>
</dbReference>
<evidence type="ECO:0000256" key="4">
    <source>
        <dbReference type="ARBA" id="ARBA00022692"/>
    </source>
</evidence>
<keyword evidence="13" id="KW-0325">Glycoprotein</keyword>
<comment type="similarity">
    <text evidence="2">Belongs to the bZIP family. ATF subfamily.</text>
</comment>